<accession>A0A0F9QNE5</accession>
<feature type="compositionally biased region" description="Pro residues" evidence="1">
    <location>
        <begin position="193"/>
        <end position="202"/>
    </location>
</feature>
<protein>
    <submittedName>
        <fullName evidence="2">Uncharacterized protein</fullName>
    </submittedName>
</protein>
<sequence length="202" mass="21405">MAKIGTVPNVVNDPSTQIDPGAYVFNCESVKEGDYEGQLIYDAVFRAQQPVTHLGQTHYERWFIGNEEDPEALLPDTWTKRAGHMKKCCEAMGVPFLGQNPDMIVQQMVGKQVCAKVVHKASKDGKYTNARVSQWGQPGTMTPEVIGSDNGQPPVQAPAVAAPMPAGTPGVGTPVAPQTGMPASPAGGQSAPAGPPLPPQYQ</sequence>
<reference evidence="2" key="1">
    <citation type="journal article" date="2015" name="Nature">
        <title>Complex archaea that bridge the gap between prokaryotes and eukaryotes.</title>
        <authorList>
            <person name="Spang A."/>
            <person name="Saw J.H."/>
            <person name="Jorgensen S.L."/>
            <person name="Zaremba-Niedzwiedzka K."/>
            <person name="Martijn J."/>
            <person name="Lind A.E."/>
            <person name="van Eijk R."/>
            <person name="Schleper C."/>
            <person name="Guy L."/>
            <person name="Ettema T.J."/>
        </authorList>
    </citation>
    <scope>NUCLEOTIDE SEQUENCE</scope>
</reference>
<proteinExistence type="predicted"/>
<evidence type="ECO:0000256" key="1">
    <source>
        <dbReference type="SAM" id="MobiDB-lite"/>
    </source>
</evidence>
<name>A0A0F9QNE5_9ZZZZ</name>
<comment type="caution">
    <text evidence="2">The sequence shown here is derived from an EMBL/GenBank/DDBJ whole genome shotgun (WGS) entry which is preliminary data.</text>
</comment>
<dbReference type="AlphaFoldDB" id="A0A0F9QNE5"/>
<gene>
    <name evidence="2" type="ORF">LCGC14_0752370</name>
</gene>
<feature type="compositionally biased region" description="Low complexity" evidence="1">
    <location>
        <begin position="151"/>
        <end position="192"/>
    </location>
</feature>
<feature type="region of interest" description="Disordered" evidence="1">
    <location>
        <begin position="131"/>
        <end position="202"/>
    </location>
</feature>
<feature type="compositionally biased region" description="Polar residues" evidence="1">
    <location>
        <begin position="131"/>
        <end position="140"/>
    </location>
</feature>
<dbReference type="EMBL" id="LAZR01001821">
    <property type="protein sequence ID" value="KKN38542.1"/>
    <property type="molecule type" value="Genomic_DNA"/>
</dbReference>
<organism evidence="2">
    <name type="scientific">marine sediment metagenome</name>
    <dbReference type="NCBI Taxonomy" id="412755"/>
    <lineage>
        <taxon>unclassified sequences</taxon>
        <taxon>metagenomes</taxon>
        <taxon>ecological metagenomes</taxon>
    </lineage>
</organism>
<evidence type="ECO:0000313" key="2">
    <source>
        <dbReference type="EMBL" id="KKN38542.1"/>
    </source>
</evidence>